<dbReference type="RefSeq" id="WP_344625776.1">
    <property type="nucleotide sequence ID" value="NZ_BAAALD010000051.1"/>
</dbReference>
<protein>
    <submittedName>
        <fullName evidence="2">Uncharacterized protein</fullName>
    </submittedName>
</protein>
<feature type="signal peptide" evidence="1">
    <location>
        <begin position="1"/>
        <end position="32"/>
    </location>
</feature>
<proteinExistence type="predicted"/>
<sequence>MNRPHKISRLAASIAGAVAVGATLLAAPVASAAPGGPSGCTAYVAHENEHNAVGWCSRGSGTWYVKAKCAGPGRVNGPYIGSEGKRSRGMEQASVLSCGSNGWPIEMTVTRINP</sequence>
<dbReference type="Proteomes" id="UP001499987">
    <property type="component" value="Unassembled WGS sequence"/>
</dbReference>
<keyword evidence="3" id="KW-1185">Reference proteome</keyword>
<keyword evidence="1" id="KW-0732">Signal</keyword>
<gene>
    <name evidence="2" type="ORF">GCM10009663_48520</name>
</gene>
<comment type="caution">
    <text evidence="2">The sequence shown here is derived from an EMBL/GenBank/DDBJ whole genome shotgun (WGS) entry which is preliminary data.</text>
</comment>
<feature type="chain" id="PRO_5046215935" evidence="1">
    <location>
        <begin position="33"/>
        <end position="114"/>
    </location>
</feature>
<evidence type="ECO:0000313" key="2">
    <source>
        <dbReference type="EMBL" id="GAA1100123.1"/>
    </source>
</evidence>
<evidence type="ECO:0000256" key="1">
    <source>
        <dbReference type="SAM" id="SignalP"/>
    </source>
</evidence>
<dbReference type="EMBL" id="BAAALD010000051">
    <property type="protein sequence ID" value="GAA1100123.1"/>
    <property type="molecule type" value="Genomic_DNA"/>
</dbReference>
<evidence type="ECO:0000313" key="3">
    <source>
        <dbReference type="Proteomes" id="UP001499987"/>
    </source>
</evidence>
<accession>A0ABN1TTK0</accession>
<name>A0ABN1TTK0_9ACTN</name>
<organism evidence="2 3">
    <name type="scientific">Kitasatospora arboriphila</name>
    <dbReference type="NCBI Taxonomy" id="258052"/>
    <lineage>
        <taxon>Bacteria</taxon>
        <taxon>Bacillati</taxon>
        <taxon>Actinomycetota</taxon>
        <taxon>Actinomycetes</taxon>
        <taxon>Kitasatosporales</taxon>
        <taxon>Streptomycetaceae</taxon>
        <taxon>Kitasatospora</taxon>
    </lineage>
</organism>
<reference evidence="2 3" key="1">
    <citation type="journal article" date="2019" name="Int. J. Syst. Evol. Microbiol.">
        <title>The Global Catalogue of Microorganisms (GCM) 10K type strain sequencing project: providing services to taxonomists for standard genome sequencing and annotation.</title>
        <authorList>
            <consortium name="The Broad Institute Genomics Platform"/>
            <consortium name="The Broad Institute Genome Sequencing Center for Infectious Disease"/>
            <person name="Wu L."/>
            <person name="Ma J."/>
        </authorList>
    </citation>
    <scope>NUCLEOTIDE SEQUENCE [LARGE SCALE GENOMIC DNA]</scope>
    <source>
        <strain evidence="2 3">JCM 13002</strain>
    </source>
</reference>